<gene>
    <name evidence="2" type="ORF">LAMO00422_LOCUS23464</name>
</gene>
<evidence type="ECO:0000256" key="1">
    <source>
        <dbReference type="SAM" id="MobiDB-lite"/>
    </source>
</evidence>
<dbReference type="AlphaFoldDB" id="A0A7S0H446"/>
<dbReference type="EMBL" id="HBEM01034337">
    <property type="protein sequence ID" value="CAD8464498.1"/>
    <property type="molecule type" value="Transcribed_RNA"/>
</dbReference>
<organism evidence="2">
    <name type="scientific">Amorphochlora amoebiformis</name>
    <dbReference type="NCBI Taxonomy" id="1561963"/>
    <lineage>
        <taxon>Eukaryota</taxon>
        <taxon>Sar</taxon>
        <taxon>Rhizaria</taxon>
        <taxon>Cercozoa</taxon>
        <taxon>Chlorarachniophyceae</taxon>
        <taxon>Amorphochlora</taxon>
    </lineage>
</organism>
<proteinExistence type="predicted"/>
<sequence length="228" mass="22520">MTAEIVAGAGAGAGGAGAGVESMGSGGSVSSSIGTSTHLAPIRVTASSAPMRSRHGGANIQSTSHKGLSEKGSGVSERRTAQGSLPVVRGFSKSSKTEAKGPGNPENTATVTTSGTVTATAATSAAAPTTSAAGALLPPYSSPSIQAMAIGMSGMSPMTNMTNINDDKDSQIPFPSPINLPLTGNPTAVPQLSSEDAQISIGEMPNHHRIPGDLLGLTDPSRALSSDI</sequence>
<reference evidence="2" key="1">
    <citation type="submission" date="2021-01" db="EMBL/GenBank/DDBJ databases">
        <authorList>
            <person name="Corre E."/>
            <person name="Pelletier E."/>
            <person name="Niang G."/>
            <person name="Scheremetjew M."/>
            <person name="Finn R."/>
            <person name="Kale V."/>
            <person name="Holt S."/>
            <person name="Cochrane G."/>
            <person name="Meng A."/>
            <person name="Brown T."/>
            <person name="Cohen L."/>
        </authorList>
    </citation>
    <scope>NUCLEOTIDE SEQUENCE</scope>
    <source>
        <strain evidence="2">CCMP2058</strain>
    </source>
</reference>
<feature type="compositionally biased region" description="Gly residues" evidence="1">
    <location>
        <begin position="9"/>
        <end position="18"/>
    </location>
</feature>
<feature type="region of interest" description="Disordered" evidence="1">
    <location>
        <begin position="1"/>
        <end position="112"/>
    </location>
</feature>
<name>A0A7S0H446_9EUKA</name>
<accession>A0A7S0H446</accession>
<feature type="compositionally biased region" description="Low complexity" evidence="1">
    <location>
        <begin position="19"/>
        <end position="37"/>
    </location>
</feature>
<protein>
    <submittedName>
        <fullName evidence="2">Uncharacterized protein</fullName>
    </submittedName>
</protein>
<evidence type="ECO:0000313" key="2">
    <source>
        <dbReference type="EMBL" id="CAD8464498.1"/>
    </source>
</evidence>